<dbReference type="Proteomes" id="UP000614123">
    <property type="component" value="Unassembled WGS sequence"/>
</dbReference>
<evidence type="ECO:0008006" key="3">
    <source>
        <dbReference type="Google" id="ProtNLM"/>
    </source>
</evidence>
<reference evidence="1 2" key="1">
    <citation type="submission" date="2020-12" db="EMBL/GenBank/DDBJ databases">
        <title>Comparative genomic insights into the epidemiology and virulence of plant pathogenic Pseudomonads from Turkey.</title>
        <authorList>
            <person name="Dillon M."/>
            <person name="Ruiz-Bedoya T."/>
            <person name="Bendalovic-Torma C."/>
            <person name="Guttman K.M."/>
            <person name="Kwak H."/>
            <person name="Middleton M.A."/>
            <person name="Wang P.W."/>
            <person name="Horuz S."/>
            <person name="Aysan Y."/>
            <person name="Guttman D.S."/>
        </authorList>
    </citation>
    <scope>NUCLEOTIDE SEQUENCE [LARGE SCALE GENOMIC DNA]</scope>
    <source>
        <strain evidence="1 2">S4_EA_3a</strain>
    </source>
</reference>
<comment type="caution">
    <text evidence="1">The sequence shown here is derived from an EMBL/GenBank/DDBJ whole genome shotgun (WGS) entry which is preliminary data.</text>
</comment>
<name>A0ABS0VR65_PSEVE</name>
<keyword evidence="2" id="KW-1185">Reference proteome</keyword>
<gene>
    <name evidence="1" type="ORF">YA0849_34570</name>
</gene>
<evidence type="ECO:0000313" key="1">
    <source>
        <dbReference type="EMBL" id="MBI6654039.1"/>
    </source>
</evidence>
<dbReference type="EMBL" id="JAEILD010000309">
    <property type="protein sequence ID" value="MBI6654039.1"/>
    <property type="molecule type" value="Genomic_DNA"/>
</dbReference>
<proteinExistence type="predicted"/>
<sequence length="91" mass="9802">MSKIATLPLDCNAAKRKLDSLNLAPVDLPLLVSMLETIDSVNDQRHLDLVMAEACGLLRGLIHGLVLTPQQGAEVGTLFHAVATNERAQMN</sequence>
<evidence type="ECO:0000313" key="2">
    <source>
        <dbReference type="Proteomes" id="UP000614123"/>
    </source>
</evidence>
<organism evidence="1 2">
    <name type="scientific">Pseudomonas veronii</name>
    <dbReference type="NCBI Taxonomy" id="76761"/>
    <lineage>
        <taxon>Bacteria</taxon>
        <taxon>Pseudomonadati</taxon>
        <taxon>Pseudomonadota</taxon>
        <taxon>Gammaproteobacteria</taxon>
        <taxon>Pseudomonadales</taxon>
        <taxon>Pseudomonadaceae</taxon>
        <taxon>Pseudomonas</taxon>
    </lineage>
</organism>
<dbReference type="RefSeq" id="WP_198718872.1">
    <property type="nucleotide sequence ID" value="NZ_JAEILD010000309.1"/>
</dbReference>
<protein>
    <recommendedName>
        <fullName evidence="3">DUF3077 domain-containing protein</fullName>
    </recommendedName>
</protein>
<accession>A0ABS0VR65</accession>